<dbReference type="InterPro" id="IPR001387">
    <property type="entry name" value="Cro/C1-type_HTH"/>
</dbReference>
<keyword evidence="2" id="KW-0238">DNA-binding</keyword>
<sequence length="72" mass="8156">MEIDPERLREVGARLRTLREQRGETQIEVARAVEVHRTYLGRLESGRQNVTVGTLYRIADHFGVAAAVLLPD</sequence>
<accession>A0A100WU98</accession>
<dbReference type="GO" id="GO:0003677">
    <property type="term" value="F:DNA binding"/>
    <property type="evidence" value="ECO:0007669"/>
    <property type="project" value="UniProtKB-KW"/>
</dbReference>
<dbReference type="PROSITE" id="PS50943">
    <property type="entry name" value="HTH_CROC1"/>
    <property type="match status" value="1"/>
</dbReference>
<dbReference type="GO" id="GO:0005829">
    <property type="term" value="C:cytosol"/>
    <property type="evidence" value="ECO:0007669"/>
    <property type="project" value="TreeGrafter"/>
</dbReference>
<dbReference type="GO" id="GO:0003700">
    <property type="term" value="F:DNA-binding transcription factor activity"/>
    <property type="evidence" value="ECO:0007669"/>
    <property type="project" value="TreeGrafter"/>
</dbReference>
<name>A0A100WU98_MYCFO</name>
<dbReference type="AlphaFoldDB" id="A0A100WU98"/>
<dbReference type="Proteomes" id="UP000069705">
    <property type="component" value="Unassembled WGS sequence"/>
</dbReference>
<dbReference type="EMBL" id="BCSZ01000049">
    <property type="protein sequence ID" value="GAT04561.1"/>
    <property type="molecule type" value="Genomic_DNA"/>
</dbReference>
<evidence type="ECO:0000313" key="5">
    <source>
        <dbReference type="EMBL" id="GAT04561.1"/>
    </source>
</evidence>
<comment type="caution">
    <text evidence="5">The sequence shown here is derived from an EMBL/GenBank/DDBJ whole genome shotgun (WGS) entry which is preliminary data.</text>
</comment>
<evidence type="ECO:0000313" key="6">
    <source>
        <dbReference type="Proteomes" id="UP000069705"/>
    </source>
</evidence>
<protein>
    <submittedName>
        <fullName evidence="5">XRE family transcriptional regulator</fullName>
    </submittedName>
</protein>
<dbReference type="InterPro" id="IPR010982">
    <property type="entry name" value="Lambda_DNA-bd_dom_sf"/>
</dbReference>
<dbReference type="Gene3D" id="1.10.260.40">
    <property type="entry name" value="lambda repressor-like DNA-binding domains"/>
    <property type="match status" value="1"/>
</dbReference>
<dbReference type="SUPFAM" id="SSF47413">
    <property type="entry name" value="lambda repressor-like DNA-binding domains"/>
    <property type="match status" value="1"/>
</dbReference>
<dbReference type="PANTHER" id="PTHR46797:SF23">
    <property type="entry name" value="HTH-TYPE TRANSCRIPTIONAL REGULATOR SUTR"/>
    <property type="match status" value="1"/>
</dbReference>
<dbReference type="RefSeq" id="WP_061264756.1">
    <property type="nucleotide sequence ID" value="NZ_BCSZ01000049.1"/>
</dbReference>
<feature type="domain" description="HTH cro/C1-type" evidence="4">
    <location>
        <begin position="15"/>
        <end position="69"/>
    </location>
</feature>
<evidence type="ECO:0000259" key="4">
    <source>
        <dbReference type="PROSITE" id="PS50943"/>
    </source>
</evidence>
<gene>
    <name evidence="5" type="ORF">RMCFA_4672</name>
</gene>
<reference evidence="6" key="2">
    <citation type="submission" date="2016-02" db="EMBL/GenBank/DDBJ databases">
        <title>Draft genome sequence of five rapidly growing Mycobacterium species.</title>
        <authorList>
            <person name="Katahira K."/>
            <person name="Gotou Y."/>
            <person name="Iida K."/>
            <person name="Ogura Y."/>
            <person name="Hayashi T."/>
        </authorList>
    </citation>
    <scope>NUCLEOTIDE SEQUENCE [LARGE SCALE GENOMIC DNA]</scope>
    <source>
        <strain evidence="6">JCM6368</strain>
    </source>
</reference>
<keyword evidence="1" id="KW-0805">Transcription regulation</keyword>
<evidence type="ECO:0000256" key="1">
    <source>
        <dbReference type="ARBA" id="ARBA00023015"/>
    </source>
</evidence>
<organism evidence="5 6">
    <name type="scientific">Mycolicibacterium fortuitum subsp. acetamidolyticum</name>
    <dbReference type="NCBI Taxonomy" id="144550"/>
    <lineage>
        <taxon>Bacteria</taxon>
        <taxon>Bacillati</taxon>
        <taxon>Actinomycetota</taxon>
        <taxon>Actinomycetes</taxon>
        <taxon>Mycobacteriales</taxon>
        <taxon>Mycobacteriaceae</taxon>
        <taxon>Mycolicibacterium</taxon>
    </lineage>
</organism>
<evidence type="ECO:0000256" key="3">
    <source>
        <dbReference type="ARBA" id="ARBA00023163"/>
    </source>
</evidence>
<evidence type="ECO:0000256" key="2">
    <source>
        <dbReference type="ARBA" id="ARBA00023125"/>
    </source>
</evidence>
<dbReference type="InterPro" id="IPR050807">
    <property type="entry name" value="TransReg_Diox_bact_type"/>
</dbReference>
<reference evidence="5 6" key="1">
    <citation type="journal article" date="2016" name="Genome Announc.">
        <title>Draft Genome Sequences of Five Rapidly Growing Mycobacterium Species, M. thermoresistibile, M. fortuitum subsp. acetamidolyticum, M. canariasense, M. brisbanense, and M. novocastrense.</title>
        <authorList>
            <person name="Katahira K."/>
            <person name="Ogura Y."/>
            <person name="Gotoh Y."/>
            <person name="Hayashi T."/>
        </authorList>
    </citation>
    <scope>NUCLEOTIDE SEQUENCE [LARGE SCALE GENOMIC DNA]</scope>
    <source>
        <strain evidence="5 6">JCM6368</strain>
    </source>
</reference>
<dbReference type="Pfam" id="PF13560">
    <property type="entry name" value="HTH_31"/>
    <property type="match status" value="1"/>
</dbReference>
<proteinExistence type="predicted"/>
<dbReference type="SMART" id="SM00530">
    <property type="entry name" value="HTH_XRE"/>
    <property type="match status" value="1"/>
</dbReference>
<dbReference type="PANTHER" id="PTHR46797">
    <property type="entry name" value="HTH-TYPE TRANSCRIPTIONAL REGULATOR"/>
    <property type="match status" value="1"/>
</dbReference>
<keyword evidence="3" id="KW-0804">Transcription</keyword>
<dbReference type="CDD" id="cd00093">
    <property type="entry name" value="HTH_XRE"/>
    <property type="match status" value="1"/>
</dbReference>